<evidence type="ECO:0000313" key="7">
    <source>
        <dbReference type="Proteomes" id="UP000656804"/>
    </source>
</evidence>
<dbReference type="InterPro" id="IPR005532">
    <property type="entry name" value="SUMF_dom"/>
</dbReference>
<dbReference type="Proteomes" id="UP000656804">
    <property type="component" value="Unassembled WGS sequence"/>
</dbReference>
<dbReference type="PANTHER" id="PTHR23150">
    <property type="entry name" value="SULFATASE MODIFYING FACTOR 1, 2"/>
    <property type="match status" value="1"/>
</dbReference>
<accession>A0A930Y8U5</accession>
<dbReference type="InterPro" id="IPR034660">
    <property type="entry name" value="DinB/YfiT-like"/>
</dbReference>
<dbReference type="Pfam" id="PF12867">
    <property type="entry name" value="DinB_2"/>
    <property type="match status" value="1"/>
</dbReference>
<dbReference type="Pfam" id="PF03781">
    <property type="entry name" value="FGE-sulfatase"/>
    <property type="match status" value="1"/>
</dbReference>
<evidence type="ECO:0000256" key="3">
    <source>
        <dbReference type="ARBA" id="ARBA00037882"/>
    </source>
</evidence>
<evidence type="ECO:0000256" key="2">
    <source>
        <dbReference type="ARBA" id="ARBA00023004"/>
    </source>
</evidence>
<organism evidence="6 7">
    <name type="scientific">Nocardioides acrostichi</name>
    <dbReference type="NCBI Taxonomy" id="2784339"/>
    <lineage>
        <taxon>Bacteria</taxon>
        <taxon>Bacillati</taxon>
        <taxon>Actinomycetota</taxon>
        <taxon>Actinomycetes</taxon>
        <taxon>Propionibacteriales</taxon>
        <taxon>Nocardioidaceae</taxon>
        <taxon>Nocardioides</taxon>
    </lineage>
</organism>
<dbReference type="Gene3D" id="3.90.1580.10">
    <property type="entry name" value="paralog of FGE (formylglycine-generating enzyme)"/>
    <property type="match status" value="1"/>
</dbReference>
<dbReference type="GO" id="GO:0052699">
    <property type="term" value="P:ergothioneine biosynthetic process"/>
    <property type="evidence" value="ECO:0007669"/>
    <property type="project" value="InterPro"/>
</dbReference>
<gene>
    <name evidence="6" type="ORF">ISG29_17450</name>
</gene>
<keyword evidence="1" id="KW-0560">Oxidoreductase</keyword>
<dbReference type="AlphaFoldDB" id="A0A930Y8U5"/>
<keyword evidence="2" id="KW-0408">Iron</keyword>
<evidence type="ECO:0000256" key="1">
    <source>
        <dbReference type="ARBA" id="ARBA00023002"/>
    </source>
</evidence>
<comment type="caution">
    <text evidence="6">The sequence shown here is derived from an EMBL/GenBank/DDBJ whole genome shotgun (WGS) entry which is preliminary data.</text>
</comment>
<sequence length="477" mass="53045">MPPRWARSVGPATATTVGLEATRCAPPPERLTPAGLDPVSRVRHGGVVDSLHTAVQLATRFDDVRGYTERLAAPLSPEDQTVQSMPDVSPTKWHRAHVTWFFETFVLADHERDFAPFGDRYWFLFNSYYESLGPRFSRPDRGLVTRPGAHEVGSYRDNVDSRFRDLLDSLDDGTLTKLAPTIELGFHHEQQHQELLLMDIKHVLSRNPLQPVYAGSRRAVSEPDELGWVDVEGGLVEVGHEGGGFCFDNEQPRHRQWLEPFRLADRLVTNGEWLAFMADGGYERPELWLSDGLAQVRAQGWRAPLYWSQHEGTWLEHTLHGTWPVDPGLPVAHVSFYEADAYATWAGKRLPSEAEWEHAVVSDGQADAVRAGGNLADAASFHPAAAGAAPSGSRLRQVYGDCWEWTSSAYHAYPGFHPPEGAIGEYNGKFMSNQMVLRGGCALTPPGHARATYRNFFPHGARWALSGVRLADGGEPR</sequence>
<dbReference type="InterPro" id="IPR042095">
    <property type="entry name" value="SUMF_sf"/>
</dbReference>
<comment type="pathway">
    <text evidence="3">Amino-acid biosynthesis; ergothioneine biosynthesis.</text>
</comment>
<evidence type="ECO:0000259" key="5">
    <source>
        <dbReference type="Pfam" id="PF12867"/>
    </source>
</evidence>
<keyword evidence="7" id="KW-1185">Reference proteome</keyword>
<protein>
    <submittedName>
        <fullName evidence="6">Ergothioneine biosynthesis protein EgtB</fullName>
    </submittedName>
</protein>
<dbReference type="InterPro" id="IPR024775">
    <property type="entry name" value="DinB-like"/>
</dbReference>
<dbReference type="EMBL" id="JADIVZ010000012">
    <property type="protein sequence ID" value="MBF4163477.1"/>
    <property type="molecule type" value="Genomic_DNA"/>
</dbReference>
<dbReference type="InterPro" id="IPR017806">
    <property type="entry name" value="EgtB"/>
</dbReference>
<reference evidence="6" key="1">
    <citation type="submission" date="2020-11" db="EMBL/GenBank/DDBJ databases">
        <title>Nocardioides sp. CBS4Y-1, whole genome shotgun sequence.</title>
        <authorList>
            <person name="Tuo L."/>
        </authorList>
    </citation>
    <scope>NUCLEOTIDE SEQUENCE</scope>
    <source>
        <strain evidence="6">CBS4Y-1</strain>
    </source>
</reference>
<feature type="domain" description="DinB-like" evidence="5">
    <location>
        <begin position="61"/>
        <end position="194"/>
    </location>
</feature>
<dbReference type="PANTHER" id="PTHR23150:SF36">
    <property type="entry name" value="HERCYNINE OXYGENASE"/>
    <property type="match status" value="1"/>
</dbReference>
<dbReference type="NCBIfam" id="TIGR03440">
    <property type="entry name" value="egtB_TIGR03440"/>
    <property type="match status" value="1"/>
</dbReference>
<dbReference type="SUPFAM" id="SSF109854">
    <property type="entry name" value="DinB/YfiT-like putative metalloenzymes"/>
    <property type="match status" value="1"/>
</dbReference>
<evidence type="ECO:0000259" key="4">
    <source>
        <dbReference type="Pfam" id="PF03781"/>
    </source>
</evidence>
<dbReference type="SUPFAM" id="SSF56436">
    <property type="entry name" value="C-type lectin-like"/>
    <property type="match status" value="1"/>
</dbReference>
<feature type="domain" description="Sulfatase-modifying factor enzyme-like" evidence="4">
    <location>
        <begin position="227"/>
        <end position="471"/>
    </location>
</feature>
<evidence type="ECO:0000313" key="6">
    <source>
        <dbReference type="EMBL" id="MBF4163477.1"/>
    </source>
</evidence>
<proteinExistence type="predicted"/>
<dbReference type="InterPro" id="IPR016187">
    <property type="entry name" value="CTDL_fold"/>
</dbReference>
<name>A0A930Y8U5_9ACTN</name>
<dbReference type="InterPro" id="IPR051043">
    <property type="entry name" value="Sulfatase_Mod_Factor_Kinase"/>
</dbReference>